<dbReference type="InterPro" id="IPR029058">
    <property type="entry name" value="AB_hydrolase_fold"/>
</dbReference>
<organism evidence="2">
    <name type="scientific">Arundo donax</name>
    <name type="common">Giant reed</name>
    <name type="synonym">Donax arundinaceus</name>
    <dbReference type="NCBI Taxonomy" id="35708"/>
    <lineage>
        <taxon>Eukaryota</taxon>
        <taxon>Viridiplantae</taxon>
        <taxon>Streptophyta</taxon>
        <taxon>Embryophyta</taxon>
        <taxon>Tracheophyta</taxon>
        <taxon>Spermatophyta</taxon>
        <taxon>Magnoliopsida</taxon>
        <taxon>Liliopsida</taxon>
        <taxon>Poales</taxon>
        <taxon>Poaceae</taxon>
        <taxon>PACMAD clade</taxon>
        <taxon>Arundinoideae</taxon>
        <taxon>Arundineae</taxon>
        <taxon>Arundo</taxon>
    </lineage>
</organism>
<protein>
    <submittedName>
        <fullName evidence="2">Csu649(Scp)</fullName>
    </submittedName>
</protein>
<dbReference type="GO" id="GO:0006508">
    <property type="term" value="P:proteolysis"/>
    <property type="evidence" value="ECO:0007669"/>
    <property type="project" value="InterPro"/>
</dbReference>
<evidence type="ECO:0000313" key="2">
    <source>
        <dbReference type="EMBL" id="JAD88632.1"/>
    </source>
</evidence>
<comment type="similarity">
    <text evidence="1">Belongs to the peptidase S10 family.</text>
</comment>
<dbReference type="InterPro" id="IPR001563">
    <property type="entry name" value="Peptidase_S10"/>
</dbReference>
<dbReference type="SUPFAM" id="SSF53474">
    <property type="entry name" value="alpha/beta-Hydrolases"/>
    <property type="match status" value="1"/>
</dbReference>
<dbReference type="GO" id="GO:0004185">
    <property type="term" value="F:serine-type carboxypeptidase activity"/>
    <property type="evidence" value="ECO:0007669"/>
    <property type="project" value="InterPro"/>
</dbReference>
<dbReference type="AlphaFoldDB" id="A0A0A9DY21"/>
<dbReference type="Pfam" id="PF00450">
    <property type="entry name" value="Peptidase_S10"/>
    <property type="match status" value="1"/>
</dbReference>
<name>A0A0A9DY21_ARUDO</name>
<reference evidence="2" key="1">
    <citation type="submission" date="2014-09" db="EMBL/GenBank/DDBJ databases">
        <authorList>
            <person name="Magalhaes I.L.F."/>
            <person name="Oliveira U."/>
            <person name="Santos F.R."/>
            <person name="Vidigal T.H.D.A."/>
            <person name="Brescovit A.D."/>
            <person name="Santos A.J."/>
        </authorList>
    </citation>
    <scope>NUCLEOTIDE SEQUENCE</scope>
    <source>
        <tissue evidence="2">Shoot tissue taken approximately 20 cm above the soil surface</tissue>
    </source>
</reference>
<reference evidence="2" key="2">
    <citation type="journal article" date="2015" name="Data Brief">
        <title>Shoot transcriptome of the giant reed, Arundo donax.</title>
        <authorList>
            <person name="Barrero R.A."/>
            <person name="Guerrero F.D."/>
            <person name="Moolhuijzen P."/>
            <person name="Goolsby J.A."/>
            <person name="Tidwell J."/>
            <person name="Bellgard S.E."/>
            <person name="Bellgard M.I."/>
        </authorList>
    </citation>
    <scope>NUCLEOTIDE SEQUENCE</scope>
    <source>
        <tissue evidence="2">Shoot tissue taken approximately 20 cm above the soil surface</tissue>
    </source>
</reference>
<proteinExistence type="inferred from homology"/>
<dbReference type="Gene3D" id="6.10.250.940">
    <property type="match status" value="1"/>
</dbReference>
<dbReference type="EMBL" id="GBRH01209263">
    <property type="protein sequence ID" value="JAD88632.1"/>
    <property type="molecule type" value="Transcribed_RNA"/>
</dbReference>
<evidence type="ECO:0000256" key="1">
    <source>
        <dbReference type="ARBA" id="ARBA00009431"/>
    </source>
</evidence>
<accession>A0A0A9DY21</accession>
<sequence>MFGDPCTNHYVSSYLNRPDVQRALHANTTGLGYPWMDCSQHVFDNWKDSPETMLPSIKKLISSGTRIWLYRYMCSANYV</sequence>